<dbReference type="EMBL" id="FNIC01000004">
    <property type="protein sequence ID" value="SDN83502.1"/>
    <property type="molecule type" value="Genomic_DNA"/>
</dbReference>
<accession>A0A1H0EMA7</accession>
<feature type="transmembrane region" description="Helical" evidence="2">
    <location>
        <begin position="20"/>
        <end position="43"/>
    </location>
</feature>
<dbReference type="STRING" id="1005944.SAMN05192576_2905"/>
<protein>
    <submittedName>
        <fullName evidence="3">Uncharacterized protein</fullName>
    </submittedName>
</protein>
<dbReference type="OrthoDB" id="5197508at2"/>
<feature type="region of interest" description="Disordered" evidence="1">
    <location>
        <begin position="51"/>
        <end position="107"/>
    </location>
</feature>
<keyword evidence="2" id="KW-1133">Transmembrane helix</keyword>
<dbReference type="AlphaFoldDB" id="A0A1H0EMA7"/>
<feature type="compositionally biased region" description="Low complexity" evidence="1">
    <location>
        <begin position="52"/>
        <end position="65"/>
    </location>
</feature>
<keyword evidence="4" id="KW-1185">Reference proteome</keyword>
<evidence type="ECO:0000313" key="4">
    <source>
        <dbReference type="Proteomes" id="UP000199004"/>
    </source>
</evidence>
<gene>
    <name evidence="3" type="ORF">SAMN05192576_2905</name>
</gene>
<sequence>MAEEDDRPTRGSGDGHPVLTGLIALVAVAVTVGLILGGGALAATRVLGIGGDTEATDTSTTSEESMYLPKPEPTQSESGPLITLEPDPEGPVSSLPTDETSEAEPETKIALSADQTEVGSMERIYLTGTYPGGEGAILQVQQWEGGAWGEFPVTASVSNETFTTYIQTSQTGKNRFRVVDTDTGEASNEIRVTIS</sequence>
<keyword evidence="2" id="KW-0812">Transmembrane</keyword>
<dbReference type="RefSeq" id="WP_091025505.1">
    <property type="nucleotide sequence ID" value="NZ_BKAE01000010.1"/>
</dbReference>
<proteinExistence type="predicted"/>
<reference evidence="3 4" key="1">
    <citation type="submission" date="2016-10" db="EMBL/GenBank/DDBJ databases">
        <authorList>
            <person name="de Groot N.N."/>
        </authorList>
    </citation>
    <scope>NUCLEOTIDE SEQUENCE [LARGE SCALE GENOMIC DNA]</scope>
    <source>
        <strain evidence="3 4">CGMCC 1.11147</strain>
    </source>
</reference>
<evidence type="ECO:0000256" key="1">
    <source>
        <dbReference type="SAM" id="MobiDB-lite"/>
    </source>
</evidence>
<organism evidence="3 4">
    <name type="scientific">Nocardioides szechwanensis</name>
    <dbReference type="NCBI Taxonomy" id="1005944"/>
    <lineage>
        <taxon>Bacteria</taxon>
        <taxon>Bacillati</taxon>
        <taxon>Actinomycetota</taxon>
        <taxon>Actinomycetes</taxon>
        <taxon>Propionibacteriales</taxon>
        <taxon>Nocardioidaceae</taxon>
        <taxon>Nocardioides</taxon>
    </lineage>
</organism>
<keyword evidence="2" id="KW-0472">Membrane</keyword>
<evidence type="ECO:0000256" key="2">
    <source>
        <dbReference type="SAM" id="Phobius"/>
    </source>
</evidence>
<dbReference type="Proteomes" id="UP000199004">
    <property type="component" value="Unassembled WGS sequence"/>
</dbReference>
<name>A0A1H0EMA7_9ACTN</name>
<evidence type="ECO:0000313" key="3">
    <source>
        <dbReference type="EMBL" id="SDN83502.1"/>
    </source>
</evidence>